<proteinExistence type="predicted"/>
<dbReference type="AlphaFoldDB" id="A0A9P5JZR5"/>
<dbReference type="OrthoDB" id="391988at2759"/>
<feature type="compositionally biased region" description="Low complexity" evidence="1">
    <location>
        <begin position="102"/>
        <end position="115"/>
    </location>
</feature>
<feature type="compositionally biased region" description="Low complexity" evidence="1">
    <location>
        <begin position="36"/>
        <end position="45"/>
    </location>
</feature>
<organism evidence="2 3">
    <name type="scientific">Russula ochroleuca</name>
    <dbReference type="NCBI Taxonomy" id="152965"/>
    <lineage>
        <taxon>Eukaryota</taxon>
        <taxon>Fungi</taxon>
        <taxon>Dikarya</taxon>
        <taxon>Basidiomycota</taxon>
        <taxon>Agaricomycotina</taxon>
        <taxon>Agaricomycetes</taxon>
        <taxon>Russulales</taxon>
        <taxon>Russulaceae</taxon>
        <taxon>Russula</taxon>
    </lineage>
</organism>
<name>A0A9P5JZR5_9AGAM</name>
<evidence type="ECO:0000256" key="1">
    <source>
        <dbReference type="SAM" id="MobiDB-lite"/>
    </source>
</evidence>
<dbReference type="Proteomes" id="UP000759537">
    <property type="component" value="Unassembled WGS sequence"/>
</dbReference>
<protein>
    <submittedName>
        <fullName evidence="2">Uncharacterized protein</fullName>
    </submittedName>
</protein>
<feature type="compositionally biased region" description="Low complexity" evidence="1">
    <location>
        <begin position="86"/>
        <end position="95"/>
    </location>
</feature>
<sequence>MGNCCGGTATVPSEPAPQVTQKTTLTPVLSQFTTESPVPSSSPPSRTLSRVASEPESAHQPLLPSSQLPTRTRSRAASKPESTPHSRVSSQGSNSRSRKKSAPQPFQSSKSPSQKARARAETLSAPTGSSRSNFRPTNPGWFVASRPSLIKTSIKSGRSQYWRNLWSSPDFTDQPLEECVKLIHNDIVKIWNQDDRNRYLSSDQFKINMSHVVKDLAVPAGGASTSDWNASGDKLADWVYDIYRGRQENVQCVMGYIVNLTVILDEMFRTAASNVVTEDAALMVMETYVRSSRRDSIHQDIRRFVTETFPNRFADSGKDLVLEKIIELIRQYCPPPFRE</sequence>
<dbReference type="EMBL" id="WHVB01000017">
    <property type="protein sequence ID" value="KAF8474326.1"/>
    <property type="molecule type" value="Genomic_DNA"/>
</dbReference>
<feature type="compositionally biased region" description="Polar residues" evidence="1">
    <location>
        <begin position="18"/>
        <end position="35"/>
    </location>
</feature>
<gene>
    <name evidence="2" type="ORF">DFH94DRAFT_124511</name>
</gene>
<reference evidence="2" key="2">
    <citation type="journal article" date="2020" name="Nat. Commun.">
        <title>Large-scale genome sequencing of mycorrhizal fungi provides insights into the early evolution of symbiotic traits.</title>
        <authorList>
            <person name="Miyauchi S."/>
            <person name="Kiss E."/>
            <person name="Kuo A."/>
            <person name="Drula E."/>
            <person name="Kohler A."/>
            <person name="Sanchez-Garcia M."/>
            <person name="Morin E."/>
            <person name="Andreopoulos B."/>
            <person name="Barry K.W."/>
            <person name="Bonito G."/>
            <person name="Buee M."/>
            <person name="Carver A."/>
            <person name="Chen C."/>
            <person name="Cichocki N."/>
            <person name="Clum A."/>
            <person name="Culley D."/>
            <person name="Crous P.W."/>
            <person name="Fauchery L."/>
            <person name="Girlanda M."/>
            <person name="Hayes R.D."/>
            <person name="Keri Z."/>
            <person name="LaButti K."/>
            <person name="Lipzen A."/>
            <person name="Lombard V."/>
            <person name="Magnuson J."/>
            <person name="Maillard F."/>
            <person name="Murat C."/>
            <person name="Nolan M."/>
            <person name="Ohm R.A."/>
            <person name="Pangilinan J."/>
            <person name="Pereira M.F."/>
            <person name="Perotto S."/>
            <person name="Peter M."/>
            <person name="Pfister S."/>
            <person name="Riley R."/>
            <person name="Sitrit Y."/>
            <person name="Stielow J.B."/>
            <person name="Szollosi G."/>
            <person name="Zifcakova L."/>
            <person name="Stursova M."/>
            <person name="Spatafora J.W."/>
            <person name="Tedersoo L."/>
            <person name="Vaario L.M."/>
            <person name="Yamada A."/>
            <person name="Yan M."/>
            <person name="Wang P."/>
            <person name="Xu J."/>
            <person name="Bruns T."/>
            <person name="Baldrian P."/>
            <person name="Vilgalys R."/>
            <person name="Dunand C."/>
            <person name="Henrissat B."/>
            <person name="Grigoriev I.V."/>
            <person name="Hibbett D."/>
            <person name="Nagy L.G."/>
            <person name="Martin F.M."/>
        </authorList>
    </citation>
    <scope>NUCLEOTIDE SEQUENCE</scope>
    <source>
        <strain evidence="2">Prilba</strain>
    </source>
</reference>
<keyword evidence="3" id="KW-1185">Reference proteome</keyword>
<feature type="compositionally biased region" description="Polar residues" evidence="1">
    <location>
        <begin position="124"/>
        <end position="136"/>
    </location>
</feature>
<comment type="caution">
    <text evidence="2">The sequence shown here is derived from an EMBL/GenBank/DDBJ whole genome shotgun (WGS) entry which is preliminary data.</text>
</comment>
<evidence type="ECO:0000313" key="3">
    <source>
        <dbReference type="Proteomes" id="UP000759537"/>
    </source>
</evidence>
<feature type="region of interest" description="Disordered" evidence="1">
    <location>
        <begin position="1"/>
        <end position="138"/>
    </location>
</feature>
<reference evidence="2" key="1">
    <citation type="submission" date="2019-10" db="EMBL/GenBank/DDBJ databases">
        <authorList>
            <consortium name="DOE Joint Genome Institute"/>
            <person name="Kuo A."/>
            <person name="Miyauchi S."/>
            <person name="Kiss E."/>
            <person name="Drula E."/>
            <person name="Kohler A."/>
            <person name="Sanchez-Garcia M."/>
            <person name="Andreopoulos B."/>
            <person name="Barry K.W."/>
            <person name="Bonito G."/>
            <person name="Buee M."/>
            <person name="Carver A."/>
            <person name="Chen C."/>
            <person name="Cichocki N."/>
            <person name="Clum A."/>
            <person name="Culley D."/>
            <person name="Crous P.W."/>
            <person name="Fauchery L."/>
            <person name="Girlanda M."/>
            <person name="Hayes R."/>
            <person name="Keri Z."/>
            <person name="LaButti K."/>
            <person name="Lipzen A."/>
            <person name="Lombard V."/>
            <person name="Magnuson J."/>
            <person name="Maillard F."/>
            <person name="Morin E."/>
            <person name="Murat C."/>
            <person name="Nolan M."/>
            <person name="Ohm R."/>
            <person name="Pangilinan J."/>
            <person name="Pereira M."/>
            <person name="Perotto S."/>
            <person name="Peter M."/>
            <person name="Riley R."/>
            <person name="Sitrit Y."/>
            <person name="Stielow B."/>
            <person name="Szollosi G."/>
            <person name="Zifcakova L."/>
            <person name="Stursova M."/>
            <person name="Spatafora J.W."/>
            <person name="Tedersoo L."/>
            <person name="Vaario L.-M."/>
            <person name="Yamada A."/>
            <person name="Yan M."/>
            <person name="Wang P."/>
            <person name="Xu J."/>
            <person name="Bruns T."/>
            <person name="Baldrian P."/>
            <person name="Vilgalys R."/>
            <person name="Henrissat B."/>
            <person name="Grigoriev I.V."/>
            <person name="Hibbett D."/>
            <person name="Nagy L.G."/>
            <person name="Martin F.M."/>
        </authorList>
    </citation>
    <scope>NUCLEOTIDE SEQUENCE</scope>
    <source>
        <strain evidence="2">Prilba</strain>
    </source>
</reference>
<accession>A0A9P5JZR5</accession>
<evidence type="ECO:0000313" key="2">
    <source>
        <dbReference type="EMBL" id="KAF8474326.1"/>
    </source>
</evidence>